<reference evidence="4" key="5">
    <citation type="journal article" date="2021" name="G3 (Bethesda)">
        <title>Aegilops tauschii genome assembly Aet v5.0 features greater sequence contiguity and improved annotation.</title>
        <authorList>
            <person name="Wang L."/>
            <person name="Zhu T."/>
            <person name="Rodriguez J.C."/>
            <person name="Deal K.R."/>
            <person name="Dubcovsky J."/>
            <person name="McGuire P.E."/>
            <person name="Lux T."/>
            <person name="Spannagl M."/>
            <person name="Mayer K.F.X."/>
            <person name="Baldrich P."/>
            <person name="Meyers B.C."/>
            <person name="Huo N."/>
            <person name="Gu Y.Q."/>
            <person name="Zhou H."/>
            <person name="Devos K.M."/>
            <person name="Bennetzen J.L."/>
            <person name="Unver T."/>
            <person name="Budak H."/>
            <person name="Gulick P.J."/>
            <person name="Galiba G."/>
            <person name="Kalapos B."/>
            <person name="Nelson D.R."/>
            <person name="Li P."/>
            <person name="You F.M."/>
            <person name="Luo M.C."/>
            <person name="Dvorak J."/>
        </authorList>
    </citation>
    <scope>NUCLEOTIDE SEQUENCE [LARGE SCALE GENOMIC DNA]</scope>
    <source>
        <strain evidence="4">cv. AL8/78</strain>
    </source>
</reference>
<dbReference type="Gramene" id="AET7Gv21195700.14">
    <property type="protein sequence ID" value="AET7Gv21195700.14"/>
    <property type="gene ID" value="AET7Gv21195700"/>
</dbReference>
<dbReference type="EnsemblPlants" id="AET7Gv21195700.14">
    <property type="protein sequence ID" value="AET7Gv21195700.14"/>
    <property type="gene ID" value="AET7Gv21195700"/>
</dbReference>
<dbReference type="InterPro" id="IPR046959">
    <property type="entry name" value="PRK1-6/SRF4-like"/>
</dbReference>
<proteinExistence type="predicted"/>
<evidence type="ECO:0000256" key="2">
    <source>
        <dbReference type="ARBA" id="ARBA00022737"/>
    </source>
</evidence>
<evidence type="ECO:0000313" key="5">
    <source>
        <dbReference type="Proteomes" id="UP000015105"/>
    </source>
</evidence>
<dbReference type="Pfam" id="PF00560">
    <property type="entry name" value="LRR_1"/>
    <property type="match status" value="3"/>
</dbReference>
<dbReference type="InterPro" id="IPR013210">
    <property type="entry name" value="LRR_N_plant-typ"/>
</dbReference>
<organism evidence="4 5">
    <name type="scientific">Aegilops tauschii subsp. strangulata</name>
    <name type="common">Goatgrass</name>
    <dbReference type="NCBI Taxonomy" id="200361"/>
    <lineage>
        <taxon>Eukaryota</taxon>
        <taxon>Viridiplantae</taxon>
        <taxon>Streptophyta</taxon>
        <taxon>Embryophyta</taxon>
        <taxon>Tracheophyta</taxon>
        <taxon>Spermatophyta</taxon>
        <taxon>Magnoliopsida</taxon>
        <taxon>Liliopsida</taxon>
        <taxon>Poales</taxon>
        <taxon>Poaceae</taxon>
        <taxon>BOP clade</taxon>
        <taxon>Pooideae</taxon>
        <taxon>Triticodae</taxon>
        <taxon>Triticeae</taxon>
        <taxon>Triticinae</taxon>
        <taxon>Aegilops</taxon>
    </lineage>
</organism>
<accession>A0A453T223</accession>
<name>A0A453T223_AEGTS</name>
<keyword evidence="1" id="KW-0433">Leucine-rich repeat</keyword>
<dbReference type="PANTHER" id="PTHR48007:SF34">
    <property type="entry name" value="PROTEIN STRUBBELIG-RECEPTOR FAMILY 8 ISOFORM X1"/>
    <property type="match status" value="1"/>
</dbReference>
<reference evidence="5" key="2">
    <citation type="journal article" date="2017" name="Nat. Plants">
        <title>The Aegilops tauschii genome reveals multiple impacts of transposons.</title>
        <authorList>
            <person name="Zhao G."/>
            <person name="Zou C."/>
            <person name="Li K."/>
            <person name="Wang K."/>
            <person name="Li T."/>
            <person name="Gao L."/>
            <person name="Zhang X."/>
            <person name="Wang H."/>
            <person name="Yang Z."/>
            <person name="Liu X."/>
            <person name="Jiang W."/>
            <person name="Mao L."/>
            <person name="Kong X."/>
            <person name="Jiao Y."/>
            <person name="Jia J."/>
        </authorList>
    </citation>
    <scope>NUCLEOTIDE SEQUENCE [LARGE SCALE GENOMIC DNA]</scope>
    <source>
        <strain evidence="5">cv. AL8/78</strain>
    </source>
</reference>
<keyword evidence="5" id="KW-1185">Reference proteome</keyword>
<dbReference type="Pfam" id="PF08263">
    <property type="entry name" value="LRRNT_2"/>
    <property type="match status" value="1"/>
</dbReference>
<dbReference type="Proteomes" id="UP000015105">
    <property type="component" value="Chromosome 7D"/>
</dbReference>
<evidence type="ECO:0000313" key="4">
    <source>
        <dbReference type="EnsemblPlants" id="AET7Gv21195700.14"/>
    </source>
</evidence>
<dbReference type="AlphaFoldDB" id="A0A453T223"/>
<dbReference type="InterPro" id="IPR001611">
    <property type="entry name" value="Leu-rich_rpt"/>
</dbReference>
<evidence type="ECO:0000259" key="3">
    <source>
        <dbReference type="Pfam" id="PF08263"/>
    </source>
</evidence>
<feature type="domain" description="Leucine-rich repeat-containing N-terminal plant-type" evidence="3">
    <location>
        <begin position="16"/>
        <end position="55"/>
    </location>
</feature>
<dbReference type="SUPFAM" id="SSF52058">
    <property type="entry name" value="L domain-like"/>
    <property type="match status" value="1"/>
</dbReference>
<dbReference type="PANTHER" id="PTHR48007">
    <property type="entry name" value="LEUCINE-RICH REPEAT RECEPTOR-LIKE PROTEIN KINASE PXC1"/>
    <property type="match status" value="1"/>
</dbReference>
<dbReference type="GO" id="GO:0016020">
    <property type="term" value="C:membrane"/>
    <property type="evidence" value="ECO:0007669"/>
    <property type="project" value="UniProtKB-SubCell"/>
</dbReference>
<sequence length="179" mass="18232">MLVAAAALAARAVTDASDVIAMNGLYVSLGSPSLPGWIPNGGDPCGEGWQGVTCTGTGITSIKMNVANLGGQLSSLGNFTSITTIDLSNNNIGGTIPEDLPLTLQNLFLSANQLTGSIPSSLSKLTGLSAMSLNVNHLDGELPDAFDSLAGLINLDISENNFTGVLPPSMKNLSSLTTL</sequence>
<reference evidence="4" key="3">
    <citation type="journal article" date="2017" name="Nature">
        <title>Genome sequence of the progenitor of the wheat D genome Aegilops tauschii.</title>
        <authorList>
            <person name="Luo M.C."/>
            <person name="Gu Y.Q."/>
            <person name="Puiu D."/>
            <person name="Wang H."/>
            <person name="Twardziok S.O."/>
            <person name="Deal K.R."/>
            <person name="Huo N."/>
            <person name="Zhu T."/>
            <person name="Wang L."/>
            <person name="Wang Y."/>
            <person name="McGuire P.E."/>
            <person name="Liu S."/>
            <person name="Long H."/>
            <person name="Ramasamy R.K."/>
            <person name="Rodriguez J.C."/>
            <person name="Van S.L."/>
            <person name="Yuan L."/>
            <person name="Wang Z."/>
            <person name="Xia Z."/>
            <person name="Xiao L."/>
            <person name="Anderson O.D."/>
            <person name="Ouyang S."/>
            <person name="Liang Y."/>
            <person name="Zimin A.V."/>
            <person name="Pertea G."/>
            <person name="Qi P."/>
            <person name="Bennetzen J.L."/>
            <person name="Dai X."/>
            <person name="Dawson M.W."/>
            <person name="Muller H.G."/>
            <person name="Kugler K."/>
            <person name="Rivarola-Duarte L."/>
            <person name="Spannagl M."/>
            <person name="Mayer K.F.X."/>
            <person name="Lu F.H."/>
            <person name="Bevan M.W."/>
            <person name="Leroy P."/>
            <person name="Li P."/>
            <person name="You F.M."/>
            <person name="Sun Q."/>
            <person name="Liu Z."/>
            <person name="Lyons E."/>
            <person name="Wicker T."/>
            <person name="Salzberg S.L."/>
            <person name="Devos K.M."/>
            <person name="Dvorak J."/>
        </authorList>
    </citation>
    <scope>NUCLEOTIDE SEQUENCE [LARGE SCALE GENOMIC DNA]</scope>
    <source>
        <strain evidence="4">cv. AL8/78</strain>
    </source>
</reference>
<dbReference type="Gene3D" id="3.80.10.10">
    <property type="entry name" value="Ribonuclease Inhibitor"/>
    <property type="match status" value="1"/>
</dbReference>
<keyword evidence="2" id="KW-0677">Repeat</keyword>
<evidence type="ECO:0000256" key="1">
    <source>
        <dbReference type="ARBA" id="ARBA00022614"/>
    </source>
</evidence>
<reference evidence="5" key="1">
    <citation type="journal article" date="2014" name="Science">
        <title>Ancient hybridizations among the ancestral genomes of bread wheat.</title>
        <authorList>
            <consortium name="International Wheat Genome Sequencing Consortium,"/>
            <person name="Marcussen T."/>
            <person name="Sandve S.R."/>
            <person name="Heier L."/>
            <person name="Spannagl M."/>
            <person name="Pfeifer M."/>
            <person name="Jakobsen K.S."/>
            <person name="Wulff B.B."/>
            <person name="Steuernagel B."/>
            <person name="Mayer K.F."/>
            <person name="Olsen O.A."/>
        </authorList>
    </citation>
    <scope>NUCLEOTIDE SEQUENCE [LARGE SCALE GENOMIC DNA]</scope>
    <source>
        <strain evidence="5">cv. AL8/78</strain>
    </source>
</reference>
<dbReference type="InterPro" id="IPR032675">
    <property type="entry name" value="LRR_dom_sf"/>
</dbReference>
<protein>
    <recommendedName>
        <fullName evidence="3">Leucine-rich repeat-containing N-terminal plant-type domain-containing protein</fullName>
    </recommendedName>
</protein>
<reference evidence="4" key="4">
    <citation type="submission" date="2019-03" db="UniProtKB">
        <authorList>
            <consortium name="EnsemblPlants"/>
        </authorList>
    </citation>
    <scope>IDENTIFICATION</scope>
</reference>